<gene>
    <name evidence="2" type="primary">sdhA_31</name>
    <name evidence="2" type="ORF">SDC9_211939</name>
</gene>
<dbReference type="InterPro" id="IPR015939">
    <property type="entry name" value="Fum_Rdtase/Succ_DH_flav-like_C"/>
</dbReference>
<sequence>MQEDAAVFRTTEALASGVKRLEAVHAKRPDLKVTDRGLIWNTDLLETLELDNLIGQATVTVVGAHNRTESRGAHALDDHPTRDDENWLKHTLWYSEGSRLDYKPVQMKPLTVESFPPKARTF</sequence>
<dbReference type="SUPFAM" id="SSF46977">
    <property type="entry name" value="Succinate dehydrogenase/fumarate reductase flavoprotein C-terminal domain"/>
    <property type="match status" value="1"/>
</dbReference>
<evidence type="ECO:0000259" key="1">
    <source>
        <dbReference type="Pfam" id="PF02910"/>
    </source>
</evidence>
<dbReference type="GO" id="GO:0005886">
    <property type="term" value="C:plasma membrane"/>
    <property type="evidence" value="ECO:0007669"/>
    <property type="project" value="TreeGrafter"/>
</dbReference>
<evidence type="ECO:0000313" key="2">
    <source>
        <dbReference type="EMBL" id="MPN64168.1"/>
    </source>
</evidence>
<keyword evidence="2" id="KW-0560">Oxidoreductase</keyword>
<feature type="domain" description="Fumarate reductase/succinate dehydrogenase flavoprotein-like C-terminal" evidence="1">
    <location>
        <begin position="1"/>
        <end position="121"/>
    </location>
</feature>
<organism evidence="2">
    <name type="scientific">bioreactor metagenome</name>
    <dbReference type="NCBI Taxonomy" id="1076179"/>
    <lineage>
        <taxon>unclassified sequences</taxon>
        <taxon>metagenomes</taxon>
        <taxon>ecological metagenomes</taxon>
    </lineage>
</organism>
<name>A0A645JKG3_9ZZZZ</name>
<dbReference type="GO" id="GO:0009061">
    <property type="term" value="P:anaerobic respiration"/>
    <property type="evidence" value="ECO:0007669"/>
    <property type="project" value="TreeGrafter"/>
</dbReference>
<dbReference type="GO" id="GO:0050660">
    <property type="term" value="F:flavin adenine dinucleotide binding"/>
    <property type="evidence" value="ECO:0007669"/>
    <property type="project" value="TreeGrafter"/>
</dbReference>
<protein>
    <submittedName>
        <fullName evidence="2">Succinate dehydrogenase flavoprotein subunit</fullName>
        <ecNumber evidence="2">1.3.5.1</ecNumber>
    </submittedName>
</protein>
<dbReference type="Gene3D" id="4.10.80.40">
    <property type="entry name" value="succinate dehydrogenase protein domain"/>
    <property type="match status" value="1"/>
</dbReference>
<accession>A0A645JKG3</accession>
<dbReference type="InterPro" id="IPR030664">
    <property type="entry name" value="SdhA/FrdA/AprA"/>
</dbReference>
<proteinExistence type="predicted"/>
<dbReference type="GO" id="GO:0008177">
    <property type="term" value="F:succinate dehydrogenase (quinone) activity"/>
    <property type="evidence" value="ECO:0007669"/>
    <property type="project" value="UniProtKB-EC"/>
</dbReference>
<dbReference type="EMBL" id="VSSQ01144658">
    <property type="protein sequence ID" value="MPN64168.1"/>
    <property type="molecule type" value="Genomic_DNA"/>
</dbReference>
<comment type="caution">
    <text evidence="2">The sequence shown here is derived from an EMBL/GenBank/DDBJ whole genome shotgun (WGS) entry which is preliminary data.</text>
</comment>
<dbReference type="GO" id="GO:0009055">
    <property type="term" value="F:electron transfer activity"/>
    <property type="evidence" value="ECO:0007669"/>
    <property type="project" value="TreeGrafter"/>
</dbReference>
<dbReference type="EC" id="1.3.5.1" evidence="2"/>
<dbReference type="PANTHER" id="PTHR11632">
    <property type="entry name" value="SUCCINATE DEHYDROGENASE 2 FLAVOPROTEIN SUBUNIT"/>
    <property type="match status" value="1"/>
</dbReference>
<dbReference type="Gene3D" id="1.20.58.100">
    <property type="entry name" value="Fumarate reductase/succinate dehydrogenase flavoprotein-like, C-terminal domain"/>
    <property type="match status" value="1"/>
</dbReference>
<dbReference type="PANTHER" id="PTHR11632:SF51">
    <property type="entry name" value="SUCCINATE DEHYDROGENASE [UBIQUINONE] FLAVOPROTEIN SUBUNIT, MITOCHONDRIAL"/>
    <property type="match status" value="1"/>
</dbReference>
<dbReference type="AlphaFoldDB" id="A0A645JKG3"/>
<reference evidence="2" key="1">
    <citation type="submission" date="2019-08" db="EMBL/GenBank/DDBJ databases">
        <authorList>
            <person name="Kucharzyk K."/>
            <person name="Murdoch R.W."/>
            <person name="Higgins S."/>
            <person name="Loffler F."/>
        </authorList>
    </citation>
    <scope>NUCLEOTIDE SEQUENCE</scope>
</reference>
<dbReference type="Pfam" id="PF02910">
    <property type="entry name" value="Succ_DH_flav_C"/>
    <property type="match status" value="1"/>
</dbReference>
<dbReference type="InterPro" id="IPR037099">
    <property type="entry name" value="Fum_R/Succ_DH_flav-like_C_sf"/>
</dbReference>